<keyword evidence="11" id="KW-1185">Reference proteome</keyword>
<protein>
    <submittedName>
        <fullName evidence="10">Uncharacterized protein</fullName>
    </submittedName>
</protein>
<gene>
    <name evidence="10" type="ORF">BDW47DRAFT_89162</name>
</gene>
<feature type="region of interest" description="Disordered" evidence="6">
    <location>
        <begin position="327"/>
        <end position="347"/>
    </location>
</feature>
<feature type="compositionally biased region" description="Polar residues" evidence="6">
    <location>
        <begin position="834"/>
        <end position="872"/>
    </location>
</feature>
<evidence type="ECO:0000259" key="9">
    <source>
        <dbReference type="Pfam" id="PF20222"/>
    </source>
</evidence>
<dbReference type="InterPro" id="IPR044210">
    <property type="entry name" value="Tfc3-like"/>
</dbReference>
<evidence type="ECO:0000256" key="1">
    <source>
        <dbReference type="ARBA" id="ARBA00004123"/>
    </source>
</evidence>
<feature type="region of interest" description="Disordered" evidence="6">
    <location>
        <begin position="683"/>
        <end position="880"/>
    </location>
</feature>
<keyword evidence="4" id="KW-0804">Transcription</keyword>
<dbReference type="InterPro" id="IPR007309">
    <property type="entry name" value="TFIIIC_Bblock-bd"/>
</dbReference>
<dbReference type="Pfam" id="PF04182">
    <property type="entry name" value="B-block_TFIIIC"/>
    <property type="match status" value="1"/>
</dbReference>
<comment type="subcellular location">
    <subcellularLocation>
        <location evidence="1">Nucleus</location>
    </subcellularLocation>
</comment>
<dbReference type="PANTHER" id="PTHR15180">
    <property type="entry name" value="GENERAL TRANSCRIPTION FACTOR 3C POLYPEPTIDE 1"/>
    <property type="match status" value="1"/>
</dbReference>
<feature type="region of interest" description="Disordered" evidence="6">
    <location>
        <begin position="993"/>
        <end position="1016"/>
    </location>
</feature>
<accession>A0A2I2FIY4</accession>
<dbReference type="GO" id="GO:0003677">
    <property type="term" value="F:DNA binding"/>
    <property type="evidence" value="ECO:0007669"/>
    <property type="project" value="UniProtKB-KW"/>
</dbReference>
<dbReference type="GO" id="GO:0006384">
    <property type="term" value="P:transcription initiation at RNA polymerase III promoter"/>
    <property type="evidence" value="ECO:0007669"/>
    <property type="project" value="InterPro"/>
</dbReference>
<keyword evidence="5" id="KW-0539">Nucleus</keyword>
<dbReference type="GeneID" id="36527301"/>
<dbReference type="InterPro" id="IPR046488">
    <property type="entry name" value="Sfc3/Tfc3_C"/>
</dbReference>
<feature type="region of interest" description="Disordered" evidence="6">
    <location>
        <begin position="1076"/>
        <end position="1110"/>
    </location>
</feature>
<feature type="compositionally biased region" description="Basic and acidic residues" evidence="6">
    <location>
        <begin position="544"/>
        <end position="560"/>
    </location>
</feature>
<evidence type="ECO:0000256" key="7">
    <source>
        <dbReference type="SAM" id="SignalP"/>
    </source>
</evidence>
<feature type="region of interest" description="Disordered" evidence="6">
    <location>
        <begin position="469"/>
        <end position="488"/>
    </location>
</feature>
<sequence length="1792" mass="200178">MAPSLCDLIDFLLAEIALCGAQGASPSDVLALVDTFYAKAPQQGSSRTQAVDRRFQAKVWLWLTKNPEVSVGQNREWNHLSLDDAERHGGAQPDARDGQESASDIRVFVSEERTWLAITGHEPDETKVLPMEFTLLSIIASRKSQGIVQTELVRLSGQDKRSVPKRTDMLQKKGYIEKRAIQIKSARTSLCTLRKFLVPEHSTTGMTTDAGPDARPDDDQMIDFEKYLDNLFSILREHEIISRHDLKTRLGFADRWRWKILSRSLRKFERIGLLMRVRALSQYTGTGKHFHSCVRLVREPTKRDYELFHEYGQSLISNLEEANAELDEDMDPTQGAGEPSLQTPDGLNMAKRDEDVEVFGRPIPIWTPDRVVHNQVFDVVDATGTAGCTNREALQTCFGQFYRRPLENMLTRLVECWQLSQPLHLRHRAIVRDIALQKTITHYIQYSAGNFRKVVDAGEAAWEAVEYTPKGNKPSSLRPPPANAQPELDDYGLARTVPTKDLVKKGRASLFECIATVGPQDYVCSSSDLKAMQLDDGSYAIYPGERKLPAGGSRDPDSTPRRPRGTPIRLKIEDPDVPDRELLDTPESARIVEPRYSRKLKTREDSERFHGMSELEKLKCLGLDETWTEYSILLMERSNPGVYITPRGRRRPAGKRQGRPRISRLAAFKSPKLLSLPWFVEEAEPGQSEPATPAQQDHREMSTPATASQFTTPSRGVKRSLRQHASLMESSPLREEAVKHRRLDEREVDSADVSMAVAYSPSGSAADGTPITARGHSKRKRTESPTPEQPTSTDRDQNSTTPTRITKTPLKKARPASSLPESAMGDPSAGDSMGSLSNQDITPATPNAGTSDGANGTGKNSQALQAPETSSPRMKMAEKGGSMGYLRRKIVMDIVDKVGGAFPLGADLWYPFATAWKKTKYKKTPDMRTVRTAVKHLVDAGKLRQFTFSGKDSKGVMVTRSMICKSELQPDDPRIKDMQATILASESRIPLPPSVEVDPDLSKNGGRKVVFKDPKTTYPIPVDPGLRVHLQEKPASILAQERRKGRSIQRRLLQRLNSSRGKQDPANPKVVRLASIQRRSGQDGSVSGLTSIFSPDQVGRSTKRRANPLQDGSNMKRLWIPISSIAPYAMLMSPKQTFNASSGTFSTDAGLAALQSPRVGGDLPRSLEDLLNKTRRDTLKKSDLRDPRSVGFFRDNETILRWELENEDFLGVKSDDLMYINQAIYDSFDSAPVDGNIRFDIDEPKPEGLAAIIGRPVTRRQRGGKRRSLRESASEYLESPMDRLNMLDPEMGLHSEAGKAEAAATAQDDVPRIRRNRLARLVSPNLFQRIMTAIVIVRTLAGGYDGRMVDWNLVSKAFPDYDETFIQDRGKAILNKNRLQLAKMQSDFQERFIEAYAQDQVPPINYDDLDGYDWVGLANWANTQVDVPRSETHPDLPATREQFDSVFEIREEPLTSLEEVHQANNSVTVNRRRALLAGVPYAAPLAEKPKQAGPRKKELAQMEAAKSWVRANVVTFEEKYKPAEARVTLSHLGEDLINNALQSLMTDRVISSSNRGRISPGRNYTITDLFLQTLGRKRAIECTELRRAARFKTTILDPALQTKGSFDVNYHAEDGDILAAINLAAEGRLLLKPRDPPLEKFGLTDGGYLTRLIDKDKLHFSVGLHPTDRYIYGNPLQDKLVSTAHPCPPLLTISPEISVPEKIPMWFDIHGGFVKVLWDLALAAVVGCIATRPGVSAGSVTTMVKPTMGAWEVELLLGWMEEVGVVVRQGCNERGETGWVVREWWWMVLAAP</sequence>
<evidence type="ECO:0000256" key="4">
    <source>
        <dbReference type="ARBA" id="ARBA00023163"/>
    </source>
</evidence>
<feature type="compositionally biased region" description="Basic and acidic residues" evidence="6">
    <location>
        <begin position="732"/>
        <end position="749"/>
    </location>
</feature>
<evidence type="ECO:0000313" key="10">
    <source>
        <dbReference type="EMBL" id="PLB40580.1"/>
    </source>
</evidence>
<evidence type="ECO:0000256" key="6">
    <source>
        <dbReference type="SAM" id="MobiDB-lite"/>
    </source>
</evidence>
<dbReference type="GO" id="GO:0042791">
    <property type="term" value="P:5S class rRNA transcription by RNA polymerase III"/>
    <property type="evidence" value="ECO:0007669"/>
    <property type="project" value="TreeGrafter"/>
</dbReference>
<dbReference type="Proteomes" id="UP000234585">
    <property type="component" value="Unassembled WGS sequence"/>
</dbReference>
<dbReference type="CDD" id="cd16169">
    <property type="entry name" value="Tau138_eWH"/>
    <property type="match status" value="1"/>
</dbReference>
<evidence type="ECO:0000256" key="5">
    <source>
        <dbReference type="ARBA" id="ARBA00023242"/>
    </source>
</evidence>
<keyword evidence="7" id="KW-0732">Signal</keyword>
<keyword evidence="2" id="KW-0597">Phosphoprotein</keyword>
<feature type="compositionally biased region" description="Polar residues" evidence="6">
    <location>
        <begin position="703"/>
        <end position="714"/>
    </location>
</feature>
<dbReference type="Pfam" id="PF20222">
    <property type="entry name" value="DUF6581"/>
    <property type="match status" value="1"/>
</dbReference>
<dbReference type="GO" id="GO:0000127">
    <property type="term" value="C:transcription factor TFIIIC complex"/>
    <property type="evidence" value="ECO:0007669"/>
    <property type="project" value="InterPro"/>
</dbReference>
<feature type="region of interest" description="Disordered" evidence="6">
    <location>
        <begin position="543"/>
        <end position="572"/>
    </location>
</feature>
<feature type="domain" description="B-block binding subunit of TFIIIC" evidence="8">
    <location>
        <begin position="130"/>
        <end position="197"/>
    </location>
</feature>
<feature type="signal peptide" evidence="7">
    <location>
        <begin position="1"/>
        <end position="21"/>
    </location>
</feature>
<dbReference type="GO" id="GO:0005634">
    <property type="term" value="C:nucleus"/>
    <property type="evidence" value="ECO:0007669"/>
    <property type="project" value="UniProtKB-SubCell"/>
</dbReference>
<name>A0A2I2FIY4_ASPCN</name>
<evidence type="ECO:0000313" key="11">
    <source>
        <dbReference type="Proteomes" id="UP000234585"/>
    </source>
</evidence>
<evidence type="ECO:0000256" key="3">
    <source>
        <dbReference type="ARBA" id="ARBA00023125"/>
    </source>
</evidence>
<organism evidence="10 11">
    <name type="scientific">Aspergillus candidus</name>
    <dbReference type="NCBI Taxonomy" id="41067"/>
    <lineage>
        <taxon>Eukaryota</taxon>
        <taxon>Fungi</taxon>
        <taxon>Dikarya</taxon>
        <taxon>Ascomycota</taxon>
        <taxon>Pezizomycotina</taxon>
        <taxon>Eurotiomycetes</taxon>
        <taxon>Eurotiomycetidae</taxon>
        <taxon>Eurotiales</taxon>
        <taxon>Aspergillaceae</taxon>
        <taxon>Aspergillus</taxon>
        <taxon>Aspergillus subgen. Circumdati</taxon>
    </lineage>
</organism>
<feature type="compositionally biased region" description="Polar residues" evidence="6">
    <location>
        <begin position="1077"/>
        <end position="1094"/>
    </location>
</feature>
<keyword evidence="3" id="KW-0238">DNA-binding</keyword>
<dbReference type="InterPro" id="IPR035625">
    <property type="entry name" value="Tfc3-like_eWH"/>
</dbReference>
<dbReference type="PANTHER" id="PTHR15180:SF1">
    <property type="entry name" value="GENERAL TRANSCRIPTION FACTOR 3C POLYPEPTIDE 1"/>
    <property type="match status" value="1"/>
</dbReference>
<dbReference type="OrthoDB" id="5403573at2759"/>
<feature type="domain" description="Transcription factor tau subunit sfc3/Tfc3 C-terminal" evidence="9">
    <location>
        <begin position="1326"/>
        <end position="1740"/>
    </location>
</feature>
<evidence type="ECO:0000259" key="8">
    <source>
        <dbReference type="Pfam" id="PF04182"/>
    </source>
</evidence>
<dbReference type="EMBL" id="KZ559124">
    <property type="protein sequence ID" value="PLB40580.1"/>
    <property type="molecule type" value="Genomic_DNA"/>
</dbReference>
<reference evidence="10 11" key="1">
    <citation type="submission" date="2017-12" db="EMBL/GenBank/DDBJ databases">
        <authorList>
            <consortium name="DOE Joint Genome Institute"/>
            <person name="Haridas S."/>
            <person name="Kjaerbolling I."/>
            <person name="Vesth T.C."/>
            <person name="Frisvad J.C."/>
            <person name="Nybo J.L."/>
            <person name="Theobald S."/>
            <person name="Kuo A."/>
            <person name="Bowyer P."/>
            <person name="Matsuda Y."/>
            <person name="Mondo S."/>
            <person name="Lyhne E.K."/>
            <person name="Kogle M.E."/>
            <person name="Clum A."/>
            <person name="Lipzen A."/>
            <person name="Salamov A."/>
            <person name="Ngan C.Y."/>
            <person name="Daum C."/>
            <person name="Chiniquy J."/>
            <person name="Barry K."/>
            <person name="LaButti K."/>
            <person name="Simmons B.A."/>
            <person name="Magnuson J.K."/>
            <person name="Mortensen U.H."/>
            <person name="Larsen T.O."/>
            <person name="Grigoriev I.V."/>
            <person name="Baker S.E."/>
            <person name="Andersen M.R."/>
            <person name="Nordberg H.P."/>
            <person name="Cantor M.N."/>
            <person name="Hua S.X."/>
        </authorList>
    </citation>
    <scope>NUCLEOTIDE SEQUENCE [LARGE SCALE GENOMIC DNA]</scope>
    <source>
        <strain evidence="10 11">CBS 102.13</strain>
    </source>
</reference>
<dbReference type="RefSeq" id="XP_024674592.1">
    <property type="nucleotide sequence ID" value="XM_024820141.1"/>
</dbReference>
<evidence type="ECO:0000256" key="2">
    <source>
        <dbReference type="ARBA" id="ARBA00022553"/>
    </source>
</evidence>
<feature type="chain" id="PRO_5014162853" evidence="7">
    <location>
        <begin position="22"/>
        <end position="1792"/>
    </location>
</feature>
<dbReference type="STRING" id="41067.A0A2I2FIY4"/>
<proteinExistence type="predicted"/>